<dbReference type="InterPro" id="IPR027417">
    <property type="entry name" value="P-loop_NTPase"/>
</dbReference>
<name>L0H9V2_METFS</name>
<dbReference type="InterPro" id="IPR014001">
    <property type="entry name" value="Helicase_ATP-bd"/>
</dbReference>
<evidence type="ECO:0000256" key="1">
    <source>
        <dbReference type="ARBA" id="ARBA00022741"/>
    </source>
</evidence>
<dbReference type="HOGENOM" id="CLU_010611_0_0_2"/>
<dbReference type="eggNOG" id="arCOG00554">
    <property type="taxonomic scope" value="Archaea"/>
</dbReference>
<protein>
    <submittedName>
        <fullName evidence="8">DNA/RNA helicase, superfamily II</fullName>
    </submittedName>
</protein>
<dbReference type="SMART" id="SM00487">
    <property type="entry name" value="DEXDc"/>
    <property type="match status" value="1"/>
</dbReference>
<dbReference type="InterPro" id="IPR050474">
    <property type="entry name" value="Hel308_SKI2-like"/>
</dbReference>
<evidence type="ECO:0000256" key="5">
    <source>
        <dbReference type="SAM" id="MobiDB-lite"/>
    </source>
</evidence>
<dbReference type="GO" id="GO:0140097">
    <property type="term" value="F:catalytic activity, acting on DNA"/>
    <property type="evidence" value="ECO:0007669"/>
    <property type="project" value="UniProtKB-ARBA"/>
</dbReference>
<dbReference type="GeneID" id="14309128"/>
<evidence type="ECO:0000313" key="9">
    <source>
        <dbReference type="Proteomes" id="UP000010824"/>
    </source>
</evidence>
<dbReference type="InterPro" id="IPR001650">
    <property type="entry name" value="Helicase_C-like"/>
</dbReference>
<dbReference type="SMART" id="SM00490">
    <property type="entry name" value="HELICc"/>
    <property type="match status" value="1"/>
</dbReference>
<keyword evidence="9" id="KW-1185">Reference proteome</keyword>
<dbReference type="AlphaFoldDB" id="L0H9V2"/>
<dbReference type="FunCoup" id="L0H9V2">
    <property type="interactions" value="64"/>
</dbReference>
<dbReference type="Pfam" id="PF00271">
    <property type="entry name" value="Helicase_C"/>
    <property type="match status" value="1"/>
</dbReference>
<dbReference type="PANTHER" id="PTHR47961">
    <property type="entry name" value="DNA POLYMERASE THETA, PUTATIVE (AFU_ORTHOLOGUE AFUA_1G05260)-RELATED"/>
    <property type="match status" value="1"/>
</dbReference>
<feature type="region of interest" description="Disordered" evidence="5">
    <location>
        <begin position="665"/>
        <end position="698"/>
    </location>
</feature>
<feature type="domain" description="Helicase C-terminal" evidence="7">
    <location>
        <begin position="413"/>
        <end position="575"/>
    </location>
</feature>
<reference evidence="8 9" key="2">
    <citation type="journal article" date="2014" name="Genome Announc.">
        <title>Complete Genome Sequence of Methanoregula formicica SMSPT, a Mesophilic Hydrogenotrophic Methanogen Isolated from a Methanogenic Upflow Anaerobic Sludge Blanket Reactor.</title>
        <authorList>
            <person name="Yamamoto K."/>
            <person name="Tamaki H."/>
            <person name="Cadillo-Quiroz H."/>
            <person name="Imachi H."/>
            <person name="Kyrpides N."/>
            <person name="Woyke T."/>
            <person name="Goodwin L."/>
            <person name="Zinder S.H."/>
            <person name="Kamagata Y."/>
            <person name="Liu W.T."/>
        </authorList>
    </citation>
    <scope>NUCLEOTIDE SEQUENCE [LARGE SCALE GENOMIC DNA]</scope>
    <source>
        <strain evidence="9">DSM 22288 / NBRC 105244 / SMSP</strain>
    </source>
</reference>
<feature type="domain" description="Helicase ATP-binding" evidence="6">
    <location>
        <begin position="219"/>
        <end position="392"/>
    </location>
</feature>
<dbReference type="EMBL" id="CP003167">
    <property type="protein sequence ID" value="AGB01527.1"/>
    <property type="molecule type" value="Genomic_DNA"/>
</dbReference>
<dbReference type="PROSITE" id="PS51194">
    <property type="entry name" value="HELICASE_CTER"/>
    <property type="match status" value="1"/>
</dbReference>
<dbReference type="InterPro" id="IPR011545">
    <property type="entry name" value="DEAD/DEAH_box_helicase_dom"/>
</dbReference>
<organism evidence="8 9">
    <name type="scientific">Methanoregula formicica (strain DSM 22288 / NBRC 105244 / SMSP)</name>
    <dbReference type="NCBI Taxonomy" id="593750"/>
    <lineage>
        <taxon>Archaea</taxon>
        <taxon>Methanobacteriati</taxon>
        <taxon>Methanobacteriota</taxon>
        <taxon>Stenosarchaea group</taxon>
        <taxon>Methanomicrobia</taxon>
        <taxon>Methanomicrobiales</taxon>
        <taxon>Methanoregulaceae</taxon>
        <taxon>Methanoregula</taxon>
    </lineage>
</organism>
<dbReference type="GO" id="GO:0005524">
    <property type="term" value="F:ATP binding"/>
    <property type="evidence" value="ECO:0007669"/>
    <property type="project" value="UniProtKB-KW"/>
</dbReference>
<dbReference type="Gene3D" id="3.40.50.300">
    <property type="entry name" value="P-loop containing nucleotide triphosphate hydrolases"/>
    <property type="match status" value="2"/>
</dbReference>
<dbReference type="KEGG" id="mfo:Metfor_0455"/>
<accession>L0H9V2</accession>
<evidence type="ECO:0000256" key="2">
    <source>
        <dbReference type="ARBA" id="ARBA00022801"/>
    </source>
</evidence>
<reference evidence="9" key="1">
    <citation type="submission" date="2011-12" db="EMBL/GenBank/DDBJ databases">
        <title>Complete sequence of Methanoregula formicicum SMSP.</title>
        <authorList>
            <person name="Lucas S."/>
            <person name="Han J."/>
            <person name="Lapidus A."/>
            <person name="Cheng J.-F."/>
            <person name="Goodwin L."/>
            <person name="Pitluck S."/>
            <person name="Peters L."/>
            <person name="Ovchinnikova G."/>
            <person name="Teshima H."/>
            <person name="Detter J.C."/>
            <person name="Han C."/>
            <person name="Tapia R."/>
            <person name="Land M."/>
            <person name="Hauser L."/>
            <person name="Kyrpides N."/>
            <person name="Ivanova N."/>
            <person name="Pagani I."/>
            <person name="Imachi H."/>
            <person name="Tamaki H."/>
            <person name="Sekiguchi Y."/>
            <person name="Kamagata Y."/>
            <person name="Cadillo-Quiroz H."/>
            <person name="Zinder S."/>
            <person name="Liu W.-T."/>
            <person name="Woyke T."/>
        </authorList>
    </citation>
    <scope>NUCLEOTIDE SEQUENCE [LARGE SCALE GENOMIC DNA]</scope>
    <source>
        <strain evidence="9">DSM 22288 / NBRC 105244 / SMSP</strain>
    </source>
</reference>
<dbReference type="Pfam" id="PF00270">
    <property type="entry name" value="DEAD"/>
    <property type="match status" value="1"/>
</dbReference>
<evidence type="ECO:0000313" key="8">
    <source>
        <dbReference type="EMBL" id="AGB01527.1"/>
    </source>
</evidence>
<keyword evidence="1" id="KW-0547">Nucleotide-binding</keyword>
<dbReference type="OrthoDB" id="39583at2157"/>
<dbReference type="Proteomes" id="UP000010824">
    <property type="component" value="Chromosome"/>
</dbReference>
<dbReference type="RefSeq" id="WP_015284491.1">
    <property type="nucleotide sequence ID" value="NC_019943.1"/>
</dbReference>
<dbReference type="PANTHER" id="PTHR47961:SF1">
    <property type="entry name" value="ATP-DEPENDENT HELICASE MJ1401-RELATED"/>
    <property type="match status" value="1"/>
</dbReference>
<dbReference type="InParanoid" id="L0H9V2"/>
<evidence type="ECO:0000259" key="6">
    <source>
        <dbReference type="PROSITE" id="PS51192"/>
    </source>
</evidence>
<proteinExistence type="predicted"/>
<feature type="compositionally biased region" description="Basic residues" evidence="5">
    <location>
        <begin position="687"/>
        <end position="698"/>
    </location>
</feature>
<keyword evidence="3 8" id="KW-0347">Helicase</keyword>
<dbReference type="STRING" id="593750.Metfor_0455"/>
<keyword evidence="4" id="KW-0067">ATP-binding</keyword>
<gene>
    <name evidence="8" type="ordered locus">Metfor_0455</name>
</gene>
<dbReference type="GO" id="GO:0003676">
    <property type="term" value="F:nucleic acid binding"/>
    <property type="evidence" value="ECO:0007669"/>
    <property type="project" value="InterPro"/>
</dbReference>
<evidence type="ECO:0000256" key="4">
    <source>
        <dbReference type="ARBA" id="ARBA00022840"/>
    </source>
</evidence>
<dbReference type="GO" id="GO:0016787">
    <property type="term" value="F:hydrolase activity"/>
    <property type="evidence" value="ECO:0007669"/>
    <property type="project" value="UniProtKB-KW"/>
</dbReference>
<feature type="compositionally biased region" description="Basic and acidic residues" evidence="5">
    <location>
        <begin position="668"/>
        <end position="685"/>
    </location>
</feature>
<dbReference type="GO" id="GO:0004386">
    <property type="term" value="F:helicase activity"/>
    <property type="evidence" value="ECO:0007669"/>
    <property type="project" value="UniProtKB-KW"/>
</dbReference>
<evidence type="ECO:0000259" key="7">
    <source>
        <dbReference type="PROSITE" id="PS51194"/>
    </source>
</evidence>
<keyword evidence="2" id="KW-0378">Hydrolase</keyword>
<evidence type="ECO:0000256" key="3">
    <source>
        <dbReference type="ARBA" id="ARBA00022806"/>
    </source>
</evidence>
<dbReference type="SUPFAM" id="SSF52540">
    <property type="entry name" value="P-loop containing nucleoside triphosphate hydrolases"/>
    <property type="match status" value="1"/>
</dbReference>
<sequence length="698" mass="78483">MKIIVQPQKGDSYKLLFYDGRNVRGAGYVDLQDTPRGPRPTKYRVKWGTKKEYRHTPSKDLVANMREAEILLVKRDHRFELFLSDFQMKSGMVDACRMCLLEEKFTQLDANNTILFGKNEKICMDCGRRELRREVAHLGRLGRDGIKHLESLLIQFRNLDRVLATLNPEKMTMGAALFDKLEAHPVMTTAPLNELPLPRQFVDACGVKQLMPAQQLAVEAGLLYGKDLLVVAATASGKTFIGEMAGLKNYLEGRGRTLFLVPLVALANQKYERFTERYAKFAKSGLLTGVSRLNLPETRKVGDRNPQAPIIVGTYEGVDNMIRRGEKMKNIATVVIDEVQMLEDPDRGHRLDGMIARLKYLCPQAQYLYLSATIGSPKILAKKLNCKLVQYAERPVGLERYLLFVERKQKIPTIKQMTTEEYKRTSSKGYRGQTIIFTNARARCHTIADALGMRAAAYHAGLSTQERRDVETRFLQGKLMAVVTTAALGAGVDFPASQVIFDALAMGRDWLSVQEFNQMAGRAGRPDFHDLGRVVILAEPGGSYSRENPFTEEEVAIRLLKGEMEEVAPEHDFEQSSEEYVANAVACGGEEAGLNRINSMMVGSMEPVLPDLVANRLVEKHGTKLVIMPLARVMAEHFIGMERLLEIVRLTKTMEDPVEIIAELESGGLEKEVKPNPGKVKEPKPGKQQKRQHGRRHR</sequence>
<dbReference type="PROSITE" id="PS51192">
    <property type="entry name" value="HELICASE_ATP_BIND_1"/>
    <property type="match status" value="1"/>
</dbReference>